<keyword evidence="2" id="KW-0328">Glycosyltransferase</keyword>
<feature type="transmembrane region" description="Helical" evidence="8">
    <location>
        <begin position="44"/>
        <end position="63"/>
    </location>
</feature>
<feature type="transmembrane region" description="Helical" evidence="8">
    <location>
        <begin position="444"/>
        <end position="462"/>
    </location>
</feature>
<evidence type="ECO:0000256" key="7">
    <source>
        <dbReference type="ARBA" id="ARBA00043987"/>
    </source>
</evidence>
<dbReference type="GO" id="GO:0016757">
    <property type="term" value="F:glycosyltransferase activity"/>
    <property type="evidence" value="ECO:0007669"/>
    <property type="project" value="UniProtKB-KW"/>
</dbReference>
<dbReference type="AlphaFoldDB" id="A0A1V0TJR8"/>
<reference evidence="9 10" key="1">
    <citation type="submission" date="2017-04" db="EMBL/GenBank/DDBJ databases">
        <title>Complete Genome Sequence of Streptomyces gilvosporeus F607, a Capable Producer of Natamycin.</title>
        <authorList>
            <person name="Zong G."/>
            <person name="Zhong C."/>
            <person name="Fu J."/>
            <person name="Qin R."/>
            <person name="Cao G."/>
        </authorList>
    </citation>
    <scope>NUCLEOTIDE SEQUENCE [LARGE SCALE GENOMIC DNA]</scope>
    <source>
        <strain evidence="9 10">F607</strain>
    </source>
</reference>
<feature type="transmembrane region" description="Helical" evidence="8">
    <location>
        <begin position="251"/>
        <end position="273"/>
    </location>
</feature>
<keyword evidence="10" id="KW-1185">Reference proteome</keyword>
<dbReference type="STRING" id="553510.B1H19_02480"/>
<evidence type="ECO:0000256" key="3">
    <source>
        <dbReference type="ARBA" id="ARBA00022679"/>
    </source>
</evidence>
<protein>
    <recommendedName>
        <fullName evidence="11">DUF2029 domain-containing protein</fullName>
    </recommendedName>
</protein>
<dbReference type="Proteomes" id="UP000192726">
    <property type="component" value="Chromosome"/>
</dbReference>
<accession>A0A1V0TJR8</accession>
<keyword evidence="4 8" id="KW-0812">Transmembrane</keyword>
<evidence type="ECO:0000313" key="9">
    <source>
        <dbReference type="EMBL" id="ARF53187.1"/>
    </source>
</evidence>
<comment type="subcellular location">
    <subcellularLocation>
        <location evidence="1">Membrane</location>
        <topology evidence="1">Multi-pass membrane protein</topology>
    </subcellularLocation>
</comment>
<evidence type="ECO:0000256" key="5">
    <source>
        <dbReference type="ARBA" id="ARBA00022989"/>
    </source>
</evidence>
<dbReference type="InterPro" id="IPR049829">
    <property type="entry name" value="MptA/B-like"/>
</dbReference>
<dbReference type="GO" id="GO:0016020">
    <property type="term" value="C:membrane"/>
    <property type="evidence" value="ECO:0007669"/>
    <property type="project" value="UniProtKB-SubCell"/>
</dbReference>
<feature type="transmembrane region" description="Helical" evidence="8">
    <location>
        <begin position="83"/>
        <end position="100"/>
    </location>
</feature>
<feature type="transmembrane region" description="Helical" evidence="8">
    <location>
        <begin position="285"/>
        <end position="307"/>
    </location>
</feature>
<dbReference type="EMBL" id="CP020569">
    <property type="protein sequence ID" value="ARF53187.1"/>
    <property type="molecule type" value="Genomic_DNA"/>
</dbReference>
<gene>
    <name evidence="9" type="ORF">B1H19_02480</name>
</gene>
<dbReference type="RefSeq" id="WP_083102618.1">
    <property type="nucleotide sequence ID" value="NZ_CP020569.1"/>
</dbReference>
<evidence type="ECO:0008006" key="11">
    <source>
        <dbReference type="Google" id="ProtNLM"/>
    </source>
</evidence>
<evidence type="ECO:0000256" key="1">
    <source>
        <dbReference type="ARBA" id="ARBA00004141"/>
    </source>
</evidence>
<sequence length="478" mass="48735">MERTIRGHAAQGALGSALLAAGGWGAGALTTGEPSGLWGIPAPPLVVLGAVMAYAGLTLLVVAWWRLGSAVRNGRVMSRRQRWVVLGWWALPMAACPLLFSSDAYSYVAQGAIAHQGWDVYGVGPSVLGGGLAGNVPAMWRGTPAPYGPLSVAMSETVVSVTGEQRVVVAVLGLRLLALAGLVLLAWAVQRLAAVTGVTPCGAWWAAPLNPLVLVHLVGGAHNEALMVGLMMVGFVAFGGGRWVVGTLAMISAVLVKAPAAVALLCAAVVAVAGQPGGRRRCRRAVEITVVAVAGLLAGVALCGRGWGWLHTAGESDRVFTALSLSTDAGRVWGAATQALGWGTTDDAVTLARGVGLAGGACAVAWCAWRAPRTGAAYAAGRGLLAVVVSAPVVQPWYLLWGGVPLAAVAWPVLARPWAKATMVGMLLVVLPSGLGLTWAYGMAAVTGVSLTSVGLAAWAVWRRPVPAVGAAPARALR</sequence>
<keyword evidence="6 8" id="KW-0472">Membrane</keyword>
<comment type="similarity">
    <text evidence="7">Belongs to the MptA/B family.</text>
</comment>
<dbReference type="Pfam" id="PF26314">
    <property type="entry name" value="MptA_B_family"/>
    <property type="match status" value="1"/>
</dbReference>
<evidence type="ECO:0000313" key="10">
    <source>
        <dbReference type="Proteomes" id="UP000192726"/>
    </source>
</evidence>
<evidence type="ECO:0000256" key="6">
    <source>
        <dbReference type="ARBA" id="ARBA00023136"/>
    </source>
</evidence>
<dbReference type="KEGG" id="sgv:B1H19_02480"/>
<name>A0A1V0TJR8_9ACTN</name>
<feature type="transmembrane region" description="Helical" evidence="8">
    <location>
        <begin position="167"/>
        <end position="189"/>
    </location>
</feature>
<evidence type="ECO:0000256" key="8">
    <source>
        <dbReference type="SAM" id="Phobius"/>
    </source>
</evidence>
<organism evidence="9 10">
    <name type="scientific">Streptomyces gilvosporeus</name>
    <dbReference type="NCBI Taxonomy" id="553510"/>
    <lineage>
        <taxon>Bacteria</taxon>
        <taxon>Bacillati</taxon>
        <taxon>Actinomycetota</taxon>
        <taxon>Actinomycetes</taxon>
        <taxon>Kitasatosporales</taxon>
        <taxon>Streptomycetaceae</taxon>
        <taxon>Streptomyces</taxon>
    </lineage>
</organism>
<evidence type="ECO:0000256" key="4">
    <source>
        <dbReference type="ARBA" id="ARBA00022692"/>
    </source>
</evidence>
<evidence type="ECO:0000256" key="2">
    <source>
        <dbReference type="ARBA" id="ARBA00022676"/>
    </source>
</evidence>
<proteinExistence type="inferred from homology"/>
<dbReference type="NCBIfam" id="NF038066">
    <property type="entry name" value="MptB"/>
    <property type="match status" value="1"/>
</dbReference>
<keyword evidence="3" id="KW-0808">Transferase</keyword>
<feature type="transmembrane region" description="Helical" evidence="8">
    <location>
        <begin position="225"/>
        <end position="245"/>
    </location>
</feature>
<keyword evidence="5 8" id="KW-1133">Transmembrane helix</keyword>